<comment type="cofactor">
    <cofactor evidence="1">
        <name>Zn(2+)</name>
        <dbReference type="ChEBI" id="CHEBI:29105"/>
    </cofactor>
</comment>
<evidence type="ECO:0000256" key="5">
    <source>
        <dbReference type="ARBA" id="ARBA00022833"/>
    </source>
</evidence>
<evidence type="ECO:0000256" key="6">
    <source>
        <dbReference type="ARBA" id="ARBA00023049"/>
    </source>
</evidence>
<dbReference type="GO" id="GO:0004176">
    <property type="term" value="F:ATP-dependent peptidase activity"/>
    <property type="evidence" value="ECO:0007669"/>
    <property type="project" value="InterPro"/>
</dbReference>
<dbReference type="PANTHER" id="PTHR23076">
    <property type="entry name" value="METALLOPROTEASE M41 FTSH"/>
    <property type="match status" value="1"/>
</dbReference>
<dbReference type="InterPro" id="IPR037219">
    <property type="entry name" value="Peptidase_M41-like"/>
</dbReference>
<keyword evidence="2" id="KW-0645">Protease</keyword>
<organism evidence="9">
    <name type="scientific">hydrothermal vent metagenome</name>
    <dbReference type="NCBI Taxonomy" id="652676"/>
    <lineage>
        <taxon>unclassified sequences</taxon>
        <taxon>metagenomes</taxon>
        <taxon>ecological metagenomes</taxon>
    </lineage>
</organism>
<protein>
    <submittedName>
        <fullName evidence="9">Cell division protein FtsH</fullName>
    </submittedName>
</protein>
<dbReference type="GO" id="GO:0046872">
    <property type="term" value="F:metal ion binding"/>
    <property type="evidence" value="ECO:0007669"/>
    <property type="project" value="UniProtKB-KW"/>
</dbReference>
<dbReference type="GO" id="GO:0004222">
    <property type="term" value="F:metalloendopeptidase activity"/>
    <property type="evidence" value="ECO:0007669"/>
    <property type="project" value="InterPro"/>
</dbReference>
<feature type="non-terminal residue" evidence="9">
    <location>
        <position position="1"/>
    </location>
</feature>
<evidence type="ECO:0000256" key="4">
    <source>
        <dbReference type="ARBA" id="ARBA00022801"/>
    </source>
</evidence>
<keyword evidence="9" id="KW-0131">Cell cycle</keyword>
<dbReference type="AlphaFoldDB" id="A0A3B1CKH9"/>
<dbReference type="GO" id="GO:0030163">
    <property type="term" value="P:protein catabolic process"/>
    <property type="evidence" value="ECO:0007669"/>
    <property type="project" value="TreeGrafter"/>
</dbReference>
<sequence length="234" mass="25346">VHEAGHALVASLLPGTDPIHKVTIIPRGQALGLTQQLPVDEKHTHPKDYLLNQLVILMGGRAAEEIVLDQRTTGASNDIERATNLSRKMVCEWGMNDKLGPVAFGQKEEQIFLGREISQHRDYSEGTAIAIDEEVRSLVGTAHKTAIDLLTEHRDILDKLTEILLDVEVIDGEEINEMLKKNLGTSDPGETAARPANNHDVDDRPGAAGAGKGGQIKPDKREPLGGIESLESPA</sequence>
<keyword evidence="3" id="KW-0479">Metal-binding</keyword>
<reference evidence="9" key="1">
    <citation type="submission" date="2018-06" db="EMBL/GenBank/DDBJ databases">
        <authorList>
            <person name="Zhirakovskaya E."/>
        </authorList>
    </citation>
    <scope>NUCLEOTIDE SEQUENCE</scope>
</reference>
<dbReference type="Gene3D" id="1.20.58.760">
    <property type="entry name" value="Peptidase M41"/>
    <property type="match status" value="1"/>
</dbReference>
<proteinExistence type="predicted"/>
<dbReference type="InterPro" id="IPR000642">
    <property type="entry name" value="Peptidase_M41"/>
</dbReference>
<dbReference type="PANTHER" id="PTHR23076:SF97">
    <property type="entry name" value="ATP-DEPENDENT ZINC METALLOPROTEASE YME1L1"/>
    <property type="match status" value="1"/>
</dbReference>
<dbReference type="GO" id="GO:0005524">
    <property type="term" value="F:ATP binding"/>
    <property type="evidence" value="ECO:0007669"/>
    <property type="project" value="InterPro"/>
</dbReference>
<name>A0A3B1CKH9_9ZZZZ</name>
<dbReference type="EMBL" id="UOGB01000322">
    <property type="protein sequence ID" value="VAX25223.1"/>
    <property type="molecule type" value="Genomic_DNA"/>
</dbReference>
<keyword evidence="6" id="KW-0482">Metalloprotease</keyword>
<evidence type="ECO:0000256" key="7">
    <source>
        <dbReference type="SAM" id="MobiDB-lite"/>
    </source>
</evidence>
<feature type="domain" description="Peptidase M41" evidence="8">
    <location>
        <begin position="2"/>
        <end position="177"/>
    </location>
</feature>
<evidence type="ECO:0000313" key="9">
    <source>
        <dbReference type="EMBL" id="VAX25223.1"/>
    </source>
</evidence>
<gene>
    <name evidence="9" type="ORF">MNBD_NITROSPINAE03-1651</name>
</gene>
<feature type="region of interest" description="Disordered" evidence="7">
    <location>
        <begin position="181"/>
        <end position="234"/>
    </location>
</feature>
<dbReference type="GO" id="GO:0006508">
    <property type="term" value="P:proteolysis"/>
    <property type="evidence" value="ECO:0007669"/>
    <property type="project" value="UniProtKB-KW"/>
</dbReference>
<evidence type="ECO:0000256" key="3">
    <source>
        <dbReference type="ARBA" id="ARBA00022723"/>
    </source>
</evidence>
<dbReference type="GO" id="GO:0051301">
    <property type="term" value="P:cell division"/>
    <property type="evidence" value="ECO:0007669"/>
    <property type="project" value="UniProtKB-KW"/>
</dbReference>
<dbReference type="Pfam" id="PF01434">
    <property type="entry name" value="Peptidase_M41"/>
    <property type="match status" value="1"/>
</dbReference>
<dbReference type="GO" id="GO:0005886">
    <property type="term" value="C:plasma membrane"/>
    <property type="evidence" value="ECO:0007669"/>
    <property type="project" value="TreeGrafter"/>
</dbReference>
<evidence type="ECO:0000256" key="1">
    <source>
        <dbReference type="ARBA" id="ARBA00001947"/>
    </source>
</evidence>
<keyword evidence="5" id="KW-0862">Zinc</keyword>
<evidence type="ECO:0000259" key="8">
    <source>
        <dbReference type="Pfam" id="PF01434"/>
    </source>
</evidence>
<dbReference type="SUPFAM" id="SSF140990">
    <property type="entry name" value="FtsH protease domain-like"/>
    <property type="match status" value="1"/>
</dbReference>
<keyword evidence="4" id="KW-0378">Hydrolase</keyword>
<accession>A0A3B1CKH9</accession>
<keyword evidence="9" id="KW-0132">Cell division</keyword>
<dbReference type="FunFam" id="1.20.58.760:FF:000001">
    <property type="entry name" value="ATP-dependent zinc metalloprotease FtsH"/>
    <property type="match status" value="1"/>
</dbReference>
<evidence type="ECO:0000256" key="2">
    <source>
        <dbReference type="ARBA" id="ARBA00022670"/>
    </source>
</evidence>